<proteinExistence type="predicted"/>
<evidence type="ECO:0000313" key="1">
    <source>
        <dbReference type="EMBL" id="KAH7661471.1"/>
    </source>
</evidence>
<comment type="caution">
    <text evidence="1">The sequence shown here is derived from an EMBL/GenBank/DDBJ whole genome shotgun (WGS) entry which is preliminary data.</text>
</comment>
<sequence length="381" mass="42561">MAQNSNHKSNGDVEMAPNSNHKSNGDVEMAQNSNHKSNGDVEMAQNSNHKSNGDVEMAQNSNHKSNGDVEMTQNSNHEAPRVPEVIVVQPGEWSEIEQDGWLYCACEDSSLCFTEECPCHLTGSCCIKACLCKDCPNFFEDEDKQKEPSSQYIQELCYCRKSECLKIDCPCYSSGVPCTELCQCQGCLNCVSIMSDSVLDPKLVVNVQPLAIEDKEMEAFWWFTNSQAISAPEIPQYFPETNWGPSKCCSCKNSECLKFHCECFATSSRCNELCICQKCHNQIGHEESIIMTARKVVESRDPLAFTPKSILLSYFYDYVWPKGSSSKNLPYDATMYTSGCACQYPGCRDRSCDCFKSRHGCSSDCKCEVCQNLCGIKPPAF</sequence>
<evidence type="ECO:0000313" key="2">
    <source>
        <dbReference type="Proteomes" id="UP000827976"/>
    </source>
</evidence>
<organism evidence="1 2">
    <name type="scientific">Dioscorea alata</name>
    <name type="common">Purple yam</name>
    <dbReference type="NCBI Taxonomy" id="55571"/>
    <lineage>
        <taxon>Eukaryota</taxon>
        <taxon>Viridiplantae</taxon>
        <taxon>Streptophyta</taxon>
        <taxon>Embryophyta</taxon>
        <taxon>Tracheophyta</taxon>
        <taxon>Spermatophyta</taxon>
        <taxon>Magnoliopsida</taxon>
        <taxon>Liliopsida</taxon>
        <taxon>Dioscoreales</taxon>
        <taxon>Dioscoreaceae</taxon>
        <taxon>Dioscorea</taxon>
    </lineage>
</organism>
<reference evidence="2" key="1">
    <citation type="journal article" date="2022" name="Nat. Commun.">
        <title>Chromosome evolution and the genetic basis of agronomically important traits in greater yam.</title>
        <authorList>
            <person name="Bredeson J.V."/>
            <person name="Lyons J.B."/>
            <person name="Oniyinde I.O."/>
            <person name="Okereke N.R."/>
            <person name="Kolade O."/>
            <person name="Nnabue I."/>
            <person name="Nwadili C.O."/>
            <person name="Hribova E."/>
            <person name="Parker M."/>
            <person name="Nwogha J."/>
            <person name="Shu S."/>
            <person name="Carlson J."/>
            <person name="Kariba R."/>
            <person name="Muthemba S."/>
            <person name="Knop K."/>
            <person name="Barton G.J."/>
            <person name="Sherwood A.V."/>
            <person name="Lopez-Montes A."/>
            <person name="Asiedu R."/>
            <person name="Jamnadass R."/>
            <person name="Muchugi A."/>
            <person name="Goodstein D."/>
            <person name="Egesi C.N."/>
            <person name="Featherston J."/>
            <person name="Asfaw A."/>
            <person name="Simpson G.G."/>
            <person name="Dolezel J."/>
            <person name="Hendre P.S."/>
            <person name="Van Deynze A."/>
            <person name="Kumar P.L."/>
            <person name="Obidiegwu J.E."/>
            <person name="Bhattacharjee R."/>
            <person name="Rokhsar D.S."/>
        </authorList>
    </citation>
    <scope>NUCLEOTIDE SEQUENCE [LARGE SCALE GENOMIC DNA]</scope>
    <source>
        <strain evidence="2">cv. TDa95/00328</strain>
    </source>
</reference>
<protein>
    <submittedName>
        <fullName evidence="1">Lin-54 family protein</fullName>
    </submittedName>
</protein>
<accession>A0ACB7UM16</accession>
<name>A0ACB7UM16_DIOAL</name>
<dbReference type="Proteomes" id="UP000827976">
    <property type="component" value="Chromosome 15"/>
</dbReference>
<gene>
    <name evidence="1" type="ORF">IHE45_15G066600</name>
</gene>
<keyword evidence="2" id="KW-1185">Reference proteome</keyword>
<dbReference type="EMBL" id="CM037025">
    <property type="protein sequence ID" value="KAH7661471.1"/>
    <property type="molecule type" value="Genomic_DNA"/>
</dbReference>